<name>A0ABT1WEX5_9BURK</name>
<evidence type="ECO:0000256" key="9">
    <source>
        <dbReference type="RuleBase" id="RU369079"/>
    </source>
</evidence>
<dbReference type="PANTHER" id="PTHR35011">
    <property type="entry name" value="2,3-DIKETO-L-GULONATE TRAP TRANSPORTER SMALL PERMEASE PROTEIN YIAM"/>
    <property type="match status" value="1"/>
</dbReference>
<comment type="caution">
    <text evidence="11">The sequence shown here is derived from an EMBL/GenBank/DDBJ whole genome shotgun (WGS) entry which is preliminary data.</text>
</comment>
<evidence type="ECO:0000256" key="5">
    <source>
        <dbReference type="ARBA" id="ARBA00022692"/>
    </source>
</evidence>
<dbReference type="InterPro" id="IPR007387">
    <property type="entry name" value="TRAP_DctQ"/>
</dbReference>
<dbReference type="Pfam" id="PF04290">
    <property type="entry name" value="DctQ"/>
    <property type="match status" value="1"/>
</dbReference>
<keyword evidence="12" id="KW-1185">Reference proteome</keyword>
<keyword evidence="3" id="KW-1003">Cell membrane</keyword>
<dbReference type="PANTHER" id="PTHR35011:SF4">
    <property type="entry name" value="SLL1102 PROTEIN"/>
    <property type="match status" value="1"/>
</dbReference>
<feature type="transmembrane region" description="Helical" evidence="9">
    <location>
        <begin position="91"/>
        <end position="114"/>
    </location>
</feature>
<accession>A0ABT1WEX5</accession>
<dbReference type="Proteomes" id="UP001204142">
    <property type="component" value="Unassembled WGS sequence"/>
</dbReference>
<dbReference type="InterPro" id="IPR055348">
    <property type="entry name" value="DctQ"/>
</dbReference>
<comment type="caution">
    <text evidence="9">Lacks conserved residue(s) required for the propagation of feature annotation.</text>
</comment>
<evidence type="ECO:0000256" key="8">
    <source>
        <dbReference type="ARBA" id="ARBA00038436"/>
    </source>
</evidence>
<keyword evidence="2 9" id="KW-0813">Transport</keyword>
<dbReference type="EMBL" id="JANIGO010000002">
    <property type="protein sequence ID" value="MCQ8896070.1"/>
    <property type="molecule type" value="Genomic_DNA"/>
</dbReference>
<proteinExistence type="inferred from homology"/>
<feature type="transmembrane region" description="Helical" evidence="9">
    <location>
        <begin position="53"/>
        <end position="71"/>
    </location>
</feature>
<comment type="subcellular location">
    <subcellularLocation>
        <location evidence="1 9">Cell inner membrane</location>
        <topology evidence="1 9">Multi-pass membrane protein</topology>
    </subcellularLocation>
</comment>
<evidence type="ECO:0000256" key="3">
    <source>
        <dbReference type="ARBA" id="ARBA00022475"/>
    </source>
</evidence>
<reference evidence="11 12" key="1">
    <citation type="submission" date="2022-07" db="EMBL/GenBank/DDBJ databases">
        <authorList>
            <person name="Xamxidin M."/>
            <person name="Wu M."/>
        </authorList>
    </citation>
    <scope>NUCLEOTIDE SEQUENCE [LARGE SCALE GENOMIC DNA]</scope>
    <source>
        <strain evidence="11 12">NBRC 111650</strain>
    </source>
</reference>
<feature type="transmembrane region" description="Helical" evidence="9">
    <location>
        <begin position="21"/>
        <end position="38"/>
    </location>
</feature>
<gene>
    <name evidence="11" type="ORF">NQT62_06415</name>
</gene>
<evidence type="ECO:0000256" key="2">
    <source>
        <dbReference type="ARBA" id="ARBA00022448"/>
    </source>
</evidence>
<comment type="similarity">
    <text evidence="8 9">Belongs to the TRAP transporter small permease family.</text>
</comment>
<comment type="subunit">
    <text evidence="9">The complex comprises the extracytoplasmic solute receptor protein and the two transmembrane proteins.</text>
</comment>
<evidence type="ECO:0000256" key="6">
    <source>
        <dbReference type="ARBA" id="ARBA00022989"/>
    </source>
</evidence>
<sequence length="197" mass="21926">MQQLLAFSACIDRISKRLGSWLAWLVLITTLVCAYNAVVRKVFNVSSNGLLEIQWYLFGAVFLLGAAYTLADNAHVRIDVLSQRFSIRTQLWIDVLGYVLFMLPLVGFMVMYGWEFAAESLRIREMSADAGGLPRWPAKLLIPAGFSLLGLQVLAELIKKAAMLTGYLPAMGTQYNANEAEVQSTLNALSQTSQQER</sequence>
<keyword evidence="7 9" id="KW-0472">Membrane</keyword>
<organism evidence="11 12">
    <name type="scientific">Limnobacter humi</name>
    <dbReference type="NCBI Taxonomy" id="1778671"/>
    <lineage>
        <taxon>Bacteria</taxon>
        <taxon>Pseudomonadati</taxon>
        <taxon>Pseudomonadota</taxon>
        <taxon>Betaproteobacteria</taxon>
        <taxon>Burkholderiales</taxon>
        <taxon>Burkholderiaceae</taxon>
        <taxon>Limnobacter</taxon>
    </lineage>
</organism>
<evidence type="ECO:0000313" key="11">
    <source>
        <dbReference type="EMBL" id="MCQ8896070.1"/>
    </source>
</evidence>
<comment type="function">
    <text evidence="9">Part of the tripartite ATP-independent periplasmic (TRAP) transport system.</text>
</comment>
<evidence type="ECO:0000259" key="10">
    <source>
        <dbReference type="Pfam" id="PF04290"/>
    </source>
</evidence>
<dbReference type="RefSeq" id="WP_256763821.1">
    <property type="nucleotide sequence ID" value="NZ_JANIGO010000002.1"/>
</dbReference>
<keyword evidence="5 9" id="KW-0812">Transmembrane</keyword>
<evidence type="ECO:0000313" key="12">
    <source>
        <dbReference type="Proteomes" id="UP001204142"/>
    </source>
</evidence>
<feature type="domain" description="Tripartite ATP-independent periplasmic transporters DctQ component" evidence="10">
    <location>
        <begin position="30"/>
        <end position="160"/>
    </location>
</feature>
<evidence type="ECO:0000256" key="4">
    <source>
        <dbReference type="ARBA" id="ARBA00022519"/>
    </source>
</evidence>
<keyword evidence="6 9" id="KW-1133">Transmembrane helix</keyword>
<evidence type="ECO:0000256" key="1">
    <source>
        <dbReference type="ARBA" id="ARBA00004429"/>
    </source>
</evidence>
<protein>
    <recommendedName>
        <fullName evidence="9">TRAP transporter small permease protein</fullName>
    </recommendedName>
</protein>
<evidence type="ECO:0000256" key="7">
    <source>
        <dbReference type="ARBA" id="ARBA00023136"/>
    </source>
</evidence>
<keyword evidence="4 9" id="KW-0997">Cell inner membrane</keyword>